<dbReference type="AlphaFoldDB" id="A0A238JE58"/>
<dbReference type="EMBL" id="FXXP01000002">
    <property type="protein sequence ID" value="SMX28673.1"/>
    <property type="molecule type" value="Genomic_DNA"/>
</dbReference>
<name>A0A238JE58_9RHOB</name>
<dbReference type="Proteomes" id="UP000225972">
    <property type="component" value="Unassembled WGS sequence"/>
</dbReference>
<organism evidence="1 2">
    <name type="scientific">Pelagimonas phthalicica</name>
    <dbReference type="NCBI Taxonomy" id="1037362"/>
    <lineage>
        <taxon>Bacteria</taxon>
        <taxon>Pseudomonadati</taxon>
        <taxon>Pseudomonadota</taxon>
        <taxon>Alphaproteobacteria</taxon>
        <taxon>Rhodobacterales</taxon>
        <taxon>Roseobacteraceae</taxon>
        <taxon>Pelagimonas</taxon>
    </lineage>
</organism>
<gene>
    <name evidence="1" type="ORF">TRP8649_02798</name>
</gene>
<sequence length="33" mass="3853">MFEFQEMSVSNVSSLCKLQVAAIRSPYPKYNER</sequence>
<keyword evidence="2" id="KW-1185">Reference proteome</keyword>
<reference evidence="2" key="1">
    <citation type="submission" date="2017-05" db="EMBL/GenBank/DDBJ databases">
        <authorList>
            <person name="Rodrigo-Torres L."/>
            <person name="Arahal R. D."/>
            <person name="Lucena T."/>
        </authorList>
    </citation>
    <scope>NUCLEOTIDE SEQUENCE [LARGE SCALE GENOMIC DNA]</scope>
    <source>
        <strain evidence="2">CECT 8649</strain>
    </source>
</reference>
<protein>
    <submittedName>
        <fullName evidence="1">Uncharacterized protein</fullName>
    </submittedName>
</protein>
<proteinExistence type="predicted"/>
<accession>A0A238JE58</accession>
<evidence type="ECO:0000313" key="2">
    <source>
        <dbReference type="Proteomes" id="UP000225972"/>
    </source>
</evidence>
<evidence type="ECO:0000313" key="1">
    <source>
        <dbReference type="EMBL" id="SMX28673.1"/>
    </source>
</evidence>